<evidence type="ECO:0000256" key="1">
    <source>
        <dbReference type="ARBA" id="ARBA00007529"/>
    </source>
</evidence>
<proteinExistence type="inferred from homology"/>
<dbReference type="GO" id="GO:0018112">
    <property type="term" value="F:proline racemase activity"/>
    <property type="evidence" value="ECO:0007669"/>
    <property type="project" value="UniProtKB-EC"/>
</dbReference>
<dbReference type="InterPro" id="IPR008794">
    <property type="entry name" value="Pro_racemase_fam"/>
</dbReference>
<dbReference type="EMBL" id="CP002859">
    <property type="protein sequence ID" value="AEI50165.1"/>
    <property type="molecule type" value="Genomic_DNA"/>
</dbReference>
<dbReference type="Proteomes" id="UP000000493">
    <property type="component" value="Chromosome"/>
</dbReference>
<keyword evidence="2" id="KW-0413">Isomerase</keyword>
<gene>
    <name evidence="2" type="ordered locus">Runsl_3807</name>
</gene>
<keyword evidence="3" id="KW-1185">Reference proteome</keyword>
<organism evidence="2 3">
    <name type="scientific">Runella slithyformis (strain ATCC 29530 / DSM 19594 / LMG 11500 / NCIMB 11436 / LSU 4)</name>
    <dbReference type="NCBI Taxonomy" id="761193"/>
    <lineage>
        <taxon>Bacteria</taxon>
        <taxon>Pseudomonadati</taxon>
        <taxon>Bacteroidota</taxon>
        <taxon>Cytophagia</taxon>
        <taxon>Cytophagales</taxon>
        <taxon>Spirosomataceae</taxon>
        <taxon>Runella</taxon>
    </lineage>
</organism>
<dbReference type="PANTHER" id="PTHR33442">
    <property type="entry name" value="TRANS-3-HYDROXY-L-PROLINE DEHYDRATASE"/>
    <property type="match status" value="1"/>
</dbReference>
<dbReference type="EC" id="5.1.1.4" evidence="2"/>
<name>A0A7U3ZMY0_RUNSL</name>
<evidence type="ECO:0000313" key="3">
    <source>
        <dbReference type="Proteomes" id="UP000000493"/>
    </source>
</evidence>
<dbReference type="PANTHER" id="PTHR33442:SF1">
    <property type="entry name" value="TRANS-3-HYDROXY-L-PROLINE DEHYDRATASE"/>
    <property type="match status" value="1"/>
</dbReference>
<reference evidence="3" key="1">
    <citation type="submission" date="2011-06" db="EMBL/GenBank/DDBJ databases">
        <title>The complete genome of chromosome of Runella slithyformis DSM 19594.</title>
        <authorList>
            <consortium name="US DOE Joint Genome Institute (JGI-PGF)"/>
            <person name="Lucas S."/>
            <person name="Han J."/>
            <person name="Lapidus A."/>
            <person name="Bruce D."/>
            <person name="Goodwin L."/>
            <person name="Pitluck S."/>
            <person name="Peters L."/>
            <person name="Kyrpides N."/>
            <person name="Mavromatis K."/>
            <person name="Ivanova N."/>
            <person name="Ovchinnikova G."/>
            <person name="Zhang X."/>
            <person name="Misra M."/>
            <person name="Detter J.C."/>
            <person name="Tapia R."/>
            <person name="Han C."/>
            <person name="Land M."/>
            <person name="Hauser L."/>
            <person name="Markowitz V."/>
            <person name="Cheng J.-F."/>
            <person name="Hugenholtz P."/>
            <person name="Woyke T."/>
            <person name="Wu D."/>
            <person name="Tindall B."/>
            <person name="Faehrich R."/>
            <person name="Brambilla E."/>
            <person name="Klenk H.-P."/>
            <person name="Eisen J.A."/>
        </authorList>
    </citation>
    <scope>NUCLEOTIDE SEQUENCE [LARGE SCALE GENOMIC DNA]</scope>
    <source>
        <strain evidence="3">ATCC 29530 / DSM 19594 / LMG 11500 / NCIMB 11436 / LSU 4</strain>
    </source>
</reference>
<dbReference type="AlphaFoldDB" id="A0A7U3ZMY0"/>
<dbReference type="PIRSF" id="PIRSF029792">
    <property type="entry name" value="Pro_racemase"/>
    <property type="match status" value="1"/>
</dbReference>
<evidence type="ECO:0000313" key="2">
    <source>
        <dbReference type="EMBL" id="AEI50165.1"/>
    </source>
</evidence>
<dbReference type="SFLD" id="SFLDS00028">
    <property type="entry name" value="Proline_Racemase"/>
    <property type="match status" value="1"/>
</dbReference>
<comment type="similarity">
    <text evidence="1">Belongs to the proline racemase family.</text>
</comment>
<sequence>MHPFSERLSSLTAWEPPKNWLQITAIDAHTGGEPLRVITGGYLEIKGNTILERRAYLKTHLDSLRKALMWEPRGHADMYGCIITEPVTEDADFGVIFLHNEGYSSMCGHGIIAVTKVALELGLIEIKEPVTTLRIDAPAGLITAYARVENRRVISVKFQNVPSFVLYRDQDIHVPGMGNVRLDVVYGGAFYAYVNADDLGIGMTAADYRLLIEKGMAIKKAVMDTLPIVHPFEEDLSFLYGTIFYGKGHTPGTDSRNVCIFADGEVDRSPTGTGVSGRVALHHARGELALGQPMVIESIVGSRFVASAQAVTTFGPHSAIIPEVEGNAHICGKNTFLLDPEDELGKGFFLR</sequence>
<dbReference type="Pfam" id="PF05544">
    <property type="entry name" value="Pro_racemase"/>
    <property type="match status" value="1"/>
</dbReference>
<dbReference type="Gene3D" id="3.10.310.10">
    <property type="entry name" value="Diaminopimelate Epimerase, Chain A, domain 1"/>
    <property type="match status" value="2"/>
</dbReference>
<dbReference type="FunFam" id="3.10.310.10:FF:000003">
    <property type="entry name" value="Proline racemase"/>
    <property type="match status" value="1"/>
</dbReference>
<reference evidence="2 3" key="2">
    <citation type="journal article" date="2012" name="Stand. Genomic Sci.">
        <title>Complete genome sequence of the aquatic bacterium Runella slithyformis type strain (LSU 4(T)).</title>
        <authorList>
            <person name="Copeland A."/>
            <person name="Zhang X."/>
            <person name="Misra M."/>
            <person name="Lapidus A."/>
            <person name="Nolan M."/>
            <person name="Lucas S."/>
            <person name="Deshpande S."/>
            <person name="Cheng J.F."/>
            <person name="Tapia R."/>
            <person name="Goodwin L.A."/>
            <person name="Pitluck S."/>
            <person name="Liolios K."/>
            <person name="Pagani I."/>
            <person name="Ivanova N."/>
            <person name="Mikhailova N."/>
            <person name="Pati A."/>
            <person name="Chen A."/>
            <person name="Palaniappan K."/>
            <person name="Land M."/>
            <person name="Hauser L."/>
            <person name="Pan C."/>
            <person name="Jeffries C.D."/>
            <person name="Detter J.C."/>
            <person name="Brambilla E.M."/>
            <person name="Rohde M."/>
            <person name="Djao O.D."/>
            <person name="Goker M."/>
            <person name="Sikorski J."/>
            <person name="Tindall B.J."/>
            <person name="Woyke T."/>
            <person name="Bristow J."/>
            <person name="Eisen J.A."/>
            <person name="Markowitz V."/>
            <person name="Hugenholtz P."/>
            <person name="Kyrpides N.C."/>
            <person name="Klenk H.P."/>
            <person name="Mavromatis K."/>
        </authorList>
    </citation>
    <scope>NUCLEOTIDE SEQUENCE [LARGE SCALE GENOMIC DNA]</scope>
    <source>
        <strain evidence="3">ATCC 29530 / DSM 19594 / LMG 11500 / NCIMB 11436 / LSU 4</strain>
    </source>
</reference>
<dbReference type="RefSeq" id="WP_013929468.1">
    <property type="nucleotide sequence ID" value="NC_015703.1"/>
</dbReference>
<dbReference type="KEGG" id="rsi:Runsl_3807"/>
<dbReference type="GO" id="GO:0047580">
    <property type="term" value="F:4-hydroxyproline epimerase activity"/>
    <property type="evidence" value="ECO:0007669"/>
    <property type="project" value="TreeGrafter"/>
</dbReference>
<protein>
    <submittedName>
        <fullName evidence="2">Proline racemase</fullName>
        <ecNumber evidence="2">5.1.1.4</ecNumber>
    </submittedName>
</protein>
<accession>A0A7U3ZMY0</accession>
<dbReference type="SUPFAM" id="SSF54506">
    <property type="entry name" value="Diaminopimelate epimerase-like"/>
    <property type="match status" value="1"/>
</dbReference>